<comment type="caution">
    <text evidence="3">The sequence shown here is derived from an EMBL/GenBank/DDBJ whole genome shotgun (WGS) entry which is preliminary data.</text>
</comment>
<organism evidence="3 4">
    <name type="scientific">Anaeramoeba flamelloides</name>
    <dbReference type="NCBI Taxonomy" id="1746091"/>
    <lineage>
        <taxon>Eukaryota</taxon>
        <taxon>Metamonada</taxon>
        <taxon>Anaeramoebidae</taxon>
        <taxon>Anaeramoeba</taxon>
    </lineage>
</organism>
<evidence type="ECO:0000256" key="1">
    <source>
        <dbReference type="SAM" id="MobiDB-lite"/>
    </source>
</evidence>
<keyword evidence="2" id="KW-0472">Membrane</keyword>
<dbReference type="EMBL" id="JAOAOG010000162">
    <property type="protein sequence ID" value="KAJ6244656.1"/>
    <property type="molecule type" value="Genomic_DNA"/>
</dbReference>
<feature type="compositionally biased region" description="Polar residues" evidence="1">
    <location>
        <begin position="219"/>
        <end position="228"/>
    </location>
</feature>
<reference evidence="3" key="1">
    <citation type="submission" date="2022-08" db="EMBL/GenBank/DDBJ databases">
        <title>Novel sulfate-reducing endosymbionts in the free-living metamonad Anaeramoeba.</title>
        <authorList>
            <person name="Jerlstrom-Hultqvist J."/>
            <person name="Cepicka I."/>
            <person name="Gallot-Lavallee L."/>
            <person name="Salas-Leiva D."/>
            <person name="Curtis B.A."/>
            <person name="Zahonova K."/>
            <person name="Pipaliya S."/>
            <person name="Dacks J."/>
            <person name="Roger A.J."/>
        </authorList>
    </citation>
    <scope>NUCLEOTIDE SEQUENCE</scope>
    <source>
        <strain evidence="3">Schooner1</strain>
    </source>
</reference>
<feature type="compositionally biased region" description="Basic and acidic residues" evidence="1">
    <location>
        <begin position="230"/>
        <end position="241"/>
    </location>
</feature>
<gene>
    <name evidence="3" type="ORF">M0813_21055</name>
</gene>
<keyword evidence="2" id="KW-0812">Transmembrane</keyword>
<evidence type="ECO:0008006" key="5">
    <source>
        <dbReference type="Google" id="ProtNLM"/>
    </source>
</evidence>
<keyword evidence="2" id="KW-1133">Transmembrane helix</keyword>
<feature type="transmembrane region" description="Helical" evidence="2">
    <location>
        <begin position="167"/>
        <end position="195"/>
    </location>
</feature>
<feature type="region of interest" description="Disordered" evidence="1">
    <location>
        <begin position="211"/>
        <end position="241"/>
    </location>
</feature>
<keyword evidence="4" id="KW-1185">Reference proteome</keyword>
<name>A0ABQ8YJ26_9EUKA</name>
<evidence type="ECO:0000256" key="2">
    <source>
        <dbReference type="SAM" id="Phobius"/>
    </source>
</evidence>
<dbReference type="Proteomes" id="UP001150062">
    <property type="component" value="Unassembled WGS sequence"/>
</dbReference>
<accession>A0ABQ8YJ26</accession>
<proteinExistence type="predicted"/>
<sequence>MNMSTTECKCTYPKIFYSDFISTHEDTVCYQRSDEAQQMLCSISYYNLKNEFNLGIFVSPYCEDKEDLEYIYVSNFYKIVSNVYSLQYSNAQMNFNEIPTLIEKKGLTGSYSISQDYLGSQWWKFNDNADYIPDIVQDLQQVFTLNYTKYQNFCQPEKCEVLYQKTFLGVLINSIGTIFAYFGSMMIVAKIFLLFHEKNYDKKKNEKLKGQRLIELTPSEDSANNTGTDSEDRSEKDSEEY</sequence>
<evidence type="ECO:0000313" key="3">
    <source>
        <dbReference type="EMBL" id="KAJ6244656.1"/>
    </source>
</evidence>
<protein>
    <recommendedName>
        <fullName evidence="5">Transmembrane protein</fullName>
    </recommendedName>
</protein>
<evidence type="ECO:0000313" key="4">
    <source>
        <dbReference type="Proteomes" id="UP001150062"/>
    </source>
</evidence>